<sequence length="254" mass="26569">MIPLRIVVTRPQEDAARTAAVLRGMGHEVLIEPLLTVQPLEVPLPPPQAVGGLLLTSANGVRMLDRAAGALPPPQAQALRSLPAYAVGDQTARALRECGFHTVLSADGDVGVLAALVRRVHPADGLPLLHVAGSDRAGDLTALLAPEYPVQRVVLYRAETATVFSPAFQQALSGGAVDAVLLYSPRTAVTFATLIDACGGRDHLRVVTAACLSHTVAKSLDGLPFQAVRVAGQPRQDALLALLEDVAQMKKGST</sequence>
<keyword evidence="3" id="KW-1185">Reference proteome</keyword>
<dbReference type="GO" id="GO:0005829">
    <property type="term" value="C:cytosol"/>
    <property type="evidence" value="ECO:0007669"/>
    <property type="project" value="TreeGrafter"/>
</dbReference>
<accession>A0A7X0DP00</accession>
<dbReference type="EMBL" id="JACIIX010000007">
    <property type="protein sequence ID" value="MBB6210737.1"/>
    <property type="molecule type" value="Genomic_DNA"/>
</dbReference>
<reference evidence="2 3" key="1">
    <citation type="submission" date="2020-08" db="EMBL/GenBank/DDBJ databases">
        <title>Genomic Encyclopedia of Type Strains, Phase IV (KMG-IV): sequencing the most valuable type-strain genomes for metagenomic binning, comparative biology and taxonomic classification.</title>
        <authorList>
            <person name="Goeker M."/>
        </authorList>
    </citation>
    <scope>NUCLEOTIDE SEQUENCE [LARGE SCALE GENOMIC DNA]</scope>
    <source>
        <strain evidence="2 3">DSM 11590</strain>
    </source>
</reference>
<organism evidence="2 3">
    <name type="scientific">Novispirillum itersonii</name>
    <name type="common">Aquaspirillum itersonii</name>
    <dbReference type="NCBI Taxonomy" id="189"/>
    <lineage>
        <taxon>Bacteria</taxon>
        <taxon>Pseudomonadati</taxon>
        <taxon>Pseudomonadota</taxon>
        <taxon>Alphaproteobacteria</taxon>
        <taxon>Rhodospirillales</taxon>
        <taxon>Novispirillaceae</taxon>
        <taxon>Novispirillum</taxon>
    </lineage>
</organism>
<name>A0A7X0DP00_NOVIT</name>
<dbReference type="PANTHER" id="PTHR12390:SF0">
    <property type="entry name" value="UROPORPHYRINOGEN-III SYNTHASE"/>
    <property type="match status" value="1"/>
</dbReference>
<dbReference type="SUPFAM" id="SSF69618">
    <property type="entry name" value="HemD-like"/>
    <property type="match status" value="1"/>
</dbReference>
<dbReference type="EC" id="4.2.1.75" evidence="2"/>
<evidence type="ECO:0000259" key="1">
    <source>
        <dbReference type="Pfam" id="PF02602"/>
    </source>
</evidence>
<dbReference type="RefSeq" id="WP_184263562.1">
    <property type="nucleotide sequence ID" value="NZ_JACIIX010000007.1"/>
</dbReference>
<dbReference type="Gene3D" id="3.40.50.10090">
    <property type="match status" value="2"/>
</dbReference>
<dbReference type="InterPro" id="IPR036108">
    <property type="entry name" value="4pyrrol_syn_uPrphyn_synt_sf"/>
</dbReference>
<feature type="domain" description="Tetrapyrrole biosynthesis uroporphyrinogen III synthase" evidence="1">
    <location>
        <begin position="17"/>
        <end position="240"/>
    </location>
</feature>
<dbReference type="CDD" id="cd06578">
    <property type="entry name" value="HemD"/>
    <property type="match status" value="1"/>
</dbReference>
<comment type="caution">
    <text evidence="2">The sequence shown here is derived from an EMBL/GenBank/DDBJ whole genome shotgun (WGS) entry which is preliminary data.</text>
</comment>
<dbReference type="GO" id="GO:0006780">
    <property type="term" value="P:uroporphyrinogen III biosynthetic process"/>
    <property type="evidence" value="ECO:0007669"/>
    <property type="project" value="InterPro"/>
</dbReference>
<keyword evidence="2" id="KW-0456">Lyase</keyword>
<dbReference type="InterPro" id="IPR039793">
    <property type="entry name" value="UROS/Hem4"/>
</dbReference>
<dbReference type="Proteomes" id="UP000544872">
    <property type="component" value="Unassembled WGS sequence"/>
</dbReference>
<dbReference type="GO" id="GO:0004852">
    <property type="term" value="F:uroporphyrinogen-III synthase activity"/>
    <property type="evidence" value="ECO:0007669"/>
    <property type="project" value="UniProtKB-EC"/>
</dbReference>
<dbReference type="InterPro" id="IPR003754">
    <property type="entry name" value="4pyrrol_synth_uPrphyn_synth"/>
</dbReference>
<dbReference type="AlphaFoldDB" id="A0A7X0DP00"/>
<gene>
    <name evidence="2" type="ORF">FHS48_002162</name>
</gene>
<dbReference type="Pfam" id="PF02602">
    <property type="entry name" value="HEM4"/>
    <property type="match status" value="1"/>
</dbReference>
<proteinExistence type="predicted"/>
<protein>
    <submittedName>
        <fullName evidence="2">Uroporphyrinogen-III synthase</fullName>
        <ecNumber evidence="2">4.2.1.75</ecNumber>
    </submittedName>
</protein>
<evidence type="ECO:0000313" key="2">
    <source>
        <dbReference type="EMBL" id="MBB6210737.1"/>
    </source>
</evidence>
<dbReference type="PANTHER" id="PTHR12390">
    <property type="entry name" value="UROPORPHYRINOGEN III SYNTHASE"/>
    <property type="match status" value="1"/>
</dbReference>
<evidence type="ECO:0000313" key="3">
    <source>
        <dbReference type="Proteomes" id="UP000544872"/>
    </source>
</evidence>